<dbReference type="AlphaFoldDB" id="A0A8C3J7N6"/>
<evidence type="ECO:0000256" key="1">
    <source>
        <dbReference type="SAM" id="Phobius"/>
    </source>
</evidence>
<reference evidence="2" key="2">
    <citation type="submission" date="2025-09" db="UniProtKB">
        <authorList>
            <consortium name="Ensembl"/>
        </authorList>
    </citation>
    <scope>IDENTIFICATION</scope>
</reference>
<dbReference type="Ensembl" id="ENSCPGT00000003722.1">
    <property type="protein sequence ID" value="ENSCPGP00000003387.1"/>
    <property type="gene ID" value="ENSCPGG00000002500.1"/>
</dbReference>
<dbReference type="PANTHER" id="PTHR16103:SF0">
    <property type="entry name" value="TRANSMEMBRANE PROTEIN 140"/>
    <property type="match status" value="1"/>
</dbReference>
<organism evidence="2 3">
    <name type="scientific">Calidris pygmaea</name>
    <name type="common">Spoon-billed sandpiper</name>
    <dbReference type="NCBI Taxonomy" id="425635"/>
    <lineage>
        <taxon>Eukaryota</taxon>
        <taxon>Metazoa</taxon>
        <taxon>Chordata</taxon>
        <taxon>Craniata</taxon>
        <taxon>Vertebrata</taxon>
        <taxon>Euteleostomi</taxon>
        <taxon>Archelosauria</taxon>
        <taxon>Archosauria</taxon>
        <taxon>Dinosauria</taxon>
        <taxon>Saurischia</taxon>
        <taxon>Theropoda</taxon>
        <taxon>Coelurosauria</taxon>
        <taxon>Aves</taxon>
        <taxon>Neognathae</taxon>
        <taxon>Neoaves</taxon>
        <taxon>Charadriiformes</taxon>
        <taxon>Scolopacidae</taxon>
        <taxon>Calidris</taxon>
    </lineage>
</organism>
<keyword evidence="1" id="KW-0472">Membrane</keyword>
<dbReference type="InterPro" id="IPR028038">
    <property type="entry name" value="TM140"/>
</dbReference>
<keyword evidence="1" id="KW-0812">Transmembrane</keyword>
<name>A0A8C3J7N6_9CHAR</name>
<keyword evidence="3" id="KW-1185">Reference proteome</keyword>
<protein>
    <submittedName>
        <fullName evidence="2">Transmembrane protein 140</fullName>
    </submittedName>
</protein>
<sequence>MVFKKLVDTRMGLRRIRDLICVLIVLKAAGTFALMFYALLWKAGNLVDLPDKRIGFYNFCLWNETARELQCLESKHLQVMGINLTGMGLARVCVYACLVLNIFYPFFMTHVRGTEEREGWKLILIILMIKVVMLSGGLGSFLLQTSQWIYPSDFTGGFFALLGTQALLLLQILIITVVMRAERAEGDSHPPRAAGSSDP</sequence>
<evidence type="ECO:0000313" key="2">
    <source>
        <dbReference type="Ensembl" id="ENSCPGP00000003387.1"/>
    </source>
</evidence>
<feature type="transmembrane region" description="Helical" evidence="1">
    <location>
        <begin position="20"/>
        <end position="40"/>
    </location>
</feature>
<reference evidence="2" key="1">
    <citation type="submission" date="2025-08" db="UniProtKB">
        <authorList>
            <consortium name="Ensembl"/>
        </authorList>
    </citation>
    <scope>IDENTIFICATION</scope>
</reference>
<dbReference type="Proteomes" id="UP000694419">
    <property type="component" value="Unplaced"/>
</dbReference>
<dbReference type="Pfam" id="PF14985">
    <property type="entry name" value="TM140"/>
    <property type="match status" value="1"/>
</dbReference>
<evidence type="ECO:0000313" key="3">
    <source>
        <dbReference type="Proteomes" id="UP000694419"/>
    </source>
</evidence>
<accession>A0A8C3J7N6</accession>
<feature type="transmembrane region" description="Helical" evidence="1">
    <location>
        <begin position="88"/>
        <end position="107"/>
    </location>
</feature>
<proteinExistence type="predicted"/>
<feature type="transmembrane region" description="Helical" evidence="1">
    <location>
        <begin position="119"/>
        <end position="138"/>
    </location>
</feature>
<feature type="transmembrane region" description="Helical" evidence="1">
    <location>
        <begin position="158"/>
        <end position="179"/>
    </location>
</feature>
<keyword evidence="1" id="KW-1133">Transmembrane helix</keyword>
<dbReference type="PANTHER" id="PTHR16103">
    <property type="entry name" value="TRANSMEMBRANE PROTEIN 140"/>
    <property type="match status" value="1"/>
</dbReference>